<sequence>MRIHSLNCGTMTSGGPGEPPAVCHCLLIETDADGLVLVDTGLGTVNIADPVGSLGEDFIGWAAPVLRSEETAVHQIEQLGFVASDVRHIVVTHLHRDHCGGLPDFPHAAVHLHQAEHDIATPGGGIYLNAAYAHGPQWVTYAGSGGDEWMGFAGVRELVGLPPEILMVPLLGHTPGHVGVAVEGDDGWLLHAGDAYFHRNELRADGQWPETWDLLQARAETDRTSRLENRDRLREAVLRSDGPLVFSAHDPVEYAGRAGA</sequence>
<keyword evidence="4" id="KW-0862">Zinc</keyword>
<comment type="similarity">
    <text evidence="1">Belongs to the metallo-beta-lactamase superfamily.</text>
</comment>
<dbReference type="STRING" id="479435.Kfla_6417"/>
<organism evidence="6 7">
    <name type="scientific">Kribbella flavida (strain DSM 17836 / JCM 10339 / NBRC 14399)</name>
    <dbReference type="NCBI Taxonomy" id="479435"/>
    <lineage>
        <taxon>Bacteria</taxon>
        <taxon>Bacillati</taxon>
        <taxon>Actinomycetota</taxon>
        <taxon>Actinomycetes</taxon>
        <taxon>Propionibacteriales</taxon>
        <taxon>Kribbellaceae</taxon>
        <taxon>Kribbella</taxon>
    </lineage>
</organism>
<keyword evidence="3" id="KW-0378">Hydrolase</keyword>
<evidence type="ECO:0000313" key="7">
    <source>
        <dbReference type="Proteomes" id="UP000007967"/>
    </source>
</evidence>
<dbReference type="CDD" id="cd07742">
    <property type="entry name" value="metallo-hydrolase-like_MBL-fold"/>
    <property type="match status" value="1"/>
</dbReference>
<evidence type="ECO:0000259" key="5">
    <source>
        <dbReference type="SMART" id="SM00849"/>
    </source>
</evidence>
<reference evidence="7" key="1">
    <citation type="submission" date="2009-09" db="EMBL/GenBank/DDBJ databases">
        <title>The complete genome of Kribbella flavida DSM 17836.</title>
        <authorList>
            <consortium name="US DOE Joint Genome Institute (JGI-PGF)"/>
            <person name="Lucas S."/>
            <person name="Copeland A."/>
            <person name="Lapidus A."/>
            <person name="Glavina del Rio T."/>
            <person name="Dalin E."/>
            <person name="Tice H."/>
            <person name="Bruce D."/>
            <person name="Goodwin L."/>
            <person name="Pitluck S."/>
            <person name="Kyrpides N."/>
            <person name="Mavromatis K."/>
            <person name="Ivanova N."/>
            <person name="Saunders E."/>
            <person name="Brettin T."/>
            <person name="Detter J.C."/>
            <person name="Han C."/>
            <person name="Larimer F."/>
            <person name="Land M."/>
            <person name="Hauser L."/>
            <person name="Markowitz V."/>
            <person name="Cheng J.-F."/>
            <person name="Hugenholtz P."/>
            <person name="Woyke T."/>
            <person name="Wu D."/>
            <person name="Pukall R."/>
            <person name="Klenk H.-P."/>
            <person name="Eisen J.A."/>
        </authorList>
    </citation>
    <scope>NUCLEOTIDE SEQUENCE [LARGE SCALE GENOMIC DNA]</scope>
    <source>
        <strain evidence="7">DSM 17836 / JCM 10339 / NBRC 14399</strain>
    </source>
</reference>
<dbReference type="RefSeq" id="WP_012923966.1">
    <property type="nucleotide sequence ID" value="NC_013729.1"/>
</dbReference>
<dbReference type="SMART" id="SM00849">
    <property type="entry name" value="Lactamase_B"/>
    <property type="match status" value="1"/>
</dbReference>
<proteinExistence type="inferred from homology"/>
<evidence type="ECO:0000256" key="2">
    <source>
        <dbReference type="ARBA" id="ARBA00022723"/>
    </source>
</evidence>
<evidence type="ECO:0000256" key="4">
    <source>
        <dbReference type="ARBA" id="ARBA00022833"/>
    </source>
</evidence>
<gene>
    <name evidence="6" type="ordered locus">Kfla_6417</name>
</gene>
<dbReference type="InterPro" id="IPR001279">
    <property type="entry name" value="Metallo-B-lactamas"/>
</dbReference>
<dbReference type="InterPro" id="IPR036866">
    <property type="entry name" value="RibonucZ/Hydroxyglut_hydro"/>
</dbReference>
<evidence type="ECO:0000256" key="1">
    <source>
        <dbReference type="ARBA" id="ARBA00007749"/>
    </source>
</evidence>
<dbReference type="GO" id="GO:0046872">
    <property type="term" value="F:metal ion binding"/>
    <property type="evidence" value="ECO:0007669"/>
    <property type="project" value="UniProtKB-KW"/>
</dbReference>
<dbReference type="SUPFAM" id="SSF56281">
    <property type="entry name" value="Metallo-hydrolase/oxidoreductase"/>
    <property type="match status" value="1"/>
</dbReference>
<protein>
    <submittedName>
        <fullName evidence="6">Beta-lactamase domain protein</fullName>
    </submittedName>
</protein>
<dbReference type="AlphaFoldDB" id="D2PX34"/>
<dbReference type="Gene3D" id="3.60.15.10">
    <property type="entry name" value="Ribonuclease Z/Hydroxyacylglutathione hydrolase-like"/>
    <property type="match status" value="1"/>
</dbReference>
<dbReference type="PANTHER" id="PTHR42978">
    <property type="entry name" value="QUORUM-QUENCHING LACTONASE YTNP-RELATED-RELATED"/>
    <property type="match status" value="1"/>
</dbReference>
<dbReference type="PANTHER" id="PTHR42978:SF3">
    <property type="entry name" value="BLR3078 PROTEIN"/>
    <property type="match status" value="1"/>
</dbReference>
<evidence type="ECO:0000256" key="3">
    <source>
        <dbReference type="ARBA" id="ARBA00022801"/>
    </source>
</evidence>
<keyword evidence="7" id="KW-1185">Reference proteome</keyword>
<dbReference type="EMBL" id="CP001736">
    <property type="protein sequence ID" value="ADB35414.1"/>
    <property type="molecule type" value="Genomic_DNA"/>
</dbReference>
<reference evidence="6 7" key="2">
    <citation type="journal article" date="2010" name="Stand. Genomic Sci.">
        <title>Complete genome sequence of Kribbella flavida type strain (IFO 14399).</title>
        <authorList>
            <person name="Pukall R."/>
            <person name="Lapidus A."/>
            <person name="Glavina Del Rio T."/>
            <person name="Copeland A."/>
            <person name="Tice H."/>
            <person name="Cheng J.-F."/>
            <person name="Lucas S."/>
            <person name="Chen F."/>
            <person name="Nolan M."/>
            <person name="LaButti K."/>
            <person name="Pati A."/>
            <person name="Ivanova N."/>
            <person name="Mavrommatis K."/>
            <person name="Mikhailova N."/>
            <person name="Pitluck S."/>
            <person name="Bruce D."/>
            <person name="Goodwin L."/>
            <person name="Land M."/>
            <person name="Hauser L."/>
            <person name="Chang Y.-J."/>
            <person name="Jeffries C.D."/>
            <person name="Chen A."/>
            <person name="Palaniappan K."/>
            <person name="Chain P."/>
            <person name="Rohde M."/>
            <person name="Goeker M."/>
            <person name="Bristow J."/>
            <person name="Eisen J.A."/>
            <person name="Markowitz V."/>
            <person name="Hugenholtz P."/>
            <person name="Kyrpides N.C."/>
            <person name="Klenk H.-P."/>
            <person name="Brettin T."/>
        </authorList>
    </citation>
    <scope>NUCLEOTIDE SEQUENCE [LARGE SCALE GENOMIC DNA]</scope>
    <source>
        <strain evidence="7">DSM 17836 / JCM 10339 / NBRC 14399</strain>
    </source>
</reference>
<name>D2PX34_KRIFD</name>
<accession>D2PX34</accession>
<dbReference type="HOGENOM" id="CLU_030571_3_0_11"/>
<dbReference type="Pfam" id="PF00753">
    <property type="entry name" value="Lactamase_B"/>
    <property type="match status" value="1"/>
</dbReference>
<evidence type="ECO:0000313" key="6">
    <source>
        <dbReference type="EMBL" id="ADB35414.1"/>
    </source>
</evidence>
<dbReference type="Proteomes" id="UP000007967">
    <property type="component" value="Chromosome"/>
</dbReference>
<dbReference type="KEGG" id="kfl:Kfla_6417"/>
<dbReference type="OrthoDB" id="3196337at2"/>
<keyword evidence="2" id="KW-0479">Metal-binding</keyword>
<dbReference type="GO" id="GO:0016787">
    <property type="term" value="F:hydrolase activity"/>
    <property type="evidence" value="ECO:0007669"/>
    <property type="project" value="UniProtKB-KW"/>
</dbReference>
<dbReference type="InterPro" id="IPR051013">
    <property type="entry name" value="MBL_superfamily_lactonases"/>
</dbReference>
<feature type="domain" description="Metallo-beta-lactamase" evidence="5">
    <location>
        <begin position="22"/>
        <end position="241"/>
    </location>
</feature>
<dbReference type="eggNOG" id="COG0491">
    <property type="taxonomic scope" value="Bacteria"/>
</dbReference>